<dbReference type="SUPFAM" id="SSF81383">
    <property type="entry name" value="F-box domain"/>
    <property type="match status" value="1"/>
</dbReference>
<dbReference type="Pfam" id="PF12937">
    <property type="entry name" value="F-box-like"/>
    <property type="match status" value="1"/>
</dbReference>
<comment type="pathway">
    <text evidence="1">Protein modification; protein ubiquitination.</text>
</comment>
<dbReference type="GeneTree" id="ENSGT00940000162557"/>
<dbReference type="Ensembl" id="ENSMUST00000197213.2">
    <property type="protein sequence ID" value="ENSMUSP00000142792.2"/>
    <property type="gene ID" value="ENSMUSG00000070324.7"/>
</dbReference>
<reference evidence="4 6" key="2">
    <citation type="journal article" date="2011" name="PLoS Biol.">
        <title>Modernizing reference genome assemblies.</title>
        <authorList>
            <person name="Church D.M."/>
            <person name="Schneider V.A."/>
            <person name="Graves T."/>
            <person name="Auger K."/>
            <person name="Cunningham F."/>
            <person name="Bouk N."/>
            <person name="Chen H.C."/>
            <person name="Agarwala R."/>
            <person name="McLaren W.M."/>
            <person name="Ritchie G.R."/>
            <person name="Albracht D."/>
            <person name="Kremitzki M."/>
            <person name="Rock S."/>
            <person name="Kotkiewicz H."/>
            <person name="Kremitzki C."/>
            <person name="Wollam A."/>
            <person name="Trani L."/>
            <person name="Fulton L."/>
            <person name="Fulton R."/>
            <person name="Matthews L."/>
            <person name="Whitehead S."/>
            <person name="Chow W."/>
            <person name="Torrance J."/>
            <person name="Dunn M."/>
            <person name="Harden G."/>
            <person name="Threadgold G."/>
            <person name="Wood J."/>
            <person name="Collins J."/>
            <person name="Heath P."/>
            <person name="Griffiths G."/>
            <person name="Pelan S."/>
            <person name="Grafham D."/>
            <person name="Eichler E.E."/>
            <person name="Weinstock G."/>
            <person name="Mardis E.R."/>
            <person name="Wilson R.K."/>
            <person name="Howe K."/>
            <person name="Flicek P."/>
            <person name="Hubbard T."/>
        </authorList>
    </citation>
    <scope>NUCLEOTIDE SEQUENCE [LARGE SCALE GENOMIC DNA]</scope>
    <source>
        <strain evidence="4 6">C57BL/6J</strain>
    </source>
</reference>
<dbReference type="SMR" id="A0A0G2JEJ2"/>
<evidence type="ECO:0000256" key="2">
    <source>
        <dbReference type="ARBA" id="ARBA00022786"/>
    </source>
</evidence>
<feature type="domain" description="F-box" evidence="3">
    <location>
        <begin position="1"/>
        <end position="45"/>
    </location>
</feature>
<reference evidence="4" key="3">
    <citation type="submission" date="2025-08" db="UniProtKB">
        <authorList>
            <consortium name="Ensembl"/>
        </authorList>
    </citation>
    <scope>IDENTIFICATION</scope>
    <source>
        <strain evidence="4">C57BL/6J</strain>
    </source>
</reference>
<dbReference type="InterPro" id="IPR052121">
    <property type="entry name" value="F-box_SCF_Substrate_Recog"/>
</dbReference>
<dbReference type="Gene3D" id="1.20.1280.50">
    <property type="match status" value="1"/>
</dbReference>
<dbReference type="Proteomes" id="UP000000589">
    <property type="component" value="Chromosome 9"/>
</dbReference>
<dbReference type="InterPro" id="IPR001810">
    <property type="entry name" value="F-box_dom"/>
</dbReference>
<dbReference type="ExpressionAtlas" id="A0A0G2JEJ2">
    <property type="expression patterns" value="baseline and differential"/>
</dbReference>
<dbReference type="AGR" id="MGI:3643290"/>
<protein>
    <submittedName>
        <fullName evidence="4">F-box and WD-40 domain protein 22</fullName>
    </submittedName>
</protein>
<dbReference type="PANTHER" id="PTHR46550">
    <property type="entry name" value="F-BOX ONLY PROTEIN 3"/>
    <property type="match status" value="1"/>
</dbReference>
<dbReference type="PROSITE" id="PS50181">
    <property type="entry name" value="FBOX"/>
    <property type="match status" value="1"/>
</dbReference>
<gene>
    <name evidence="4 5" type="primary">Fbxw22</name>
</gene>
<dbReference type="VEuPathDB" id="HostDB:ENSMUSG00000070324"/>
<sequence length="45" mass="5243">MEVYLPSLPMMKILSYLDAYSLLQVAQVNKNWNELASSDVLWRVL</sequence>
<proteinExistence type="predicted"/>
<dbReference type="Bgee" id="ENSMUSG00000070324">
    <property type="expression patterns" value="Expressed in oocyte and 168 other cell types or tissues"/>
</dbReference>
<keyword evidence="2" id="KW-0833">Ubl conjugation pathway</keyword>
<dbReference type="InterPro" id="IPR036047">
    <property type="entry name" value="F-box-like_dom_sf"/>
</dbReference>
<dbReference type="AlphaFoldDB" id="A0A0G2JEJ2"/>
<evidence type="ECO:0000313" key="5">
    <source>
        <dbReference type="MGI" id="MGI:3643290"/>
    </source>
</evidence>
<dbReference type="SMART" id="SM00256">
    <property type="entry name" value="FBOX"/>
    <property type="match status" value="1"/>
</dbReference>
<name>A0A0G2JEJ2_MOUSE</name>
<keyword evidence="6" id="KW-1185">Reference proteome</keyword>
<reference evidence="4" key="4">
    <citation type="submission" date="2025-09" db="UniProtKB">
        <authorList>
            <consortium name="Ensembl"/>
        </authorList>
    </citation>
    <scope>IDENTIFICATION</scope>
    <source>
        <strain evidence="4">C57BL/6J</strain>
    </source>
</reference>
<dbReference type="PANTHER" id="PTHR46550:SF2">
    <property type="entry name" value="EXPRESSED SEQUENCE C85627-RELATED"/>
    <property type="match status" value="1"/>
</dbReference>
<evidence type="ECO:0000313" key="6">
    <source>
        <dbReference type="Proteomes" id="UP000000589"/>
    </source>
</evidence>
<reference evidence="4 6" key="1">
    <citation type="journal article" date="2009" name="PLoS Biol.">
        <title>Lineage-specific biology revealed by a finished genome assembly of the mouse.</title>
        <authorList>
            <consortium name="Mouse Genome Sequencing Consortium"/>
            <person name="Church D.M."/>
            <person name="Goodstadt L."/>
            <person name="Hillier L.W."/>
            <person name="Zody M.C."/>
            <person name="Goldstein S."/>
            <person name="She X."/>
            <person name="Bult C.J."/>
            <person name="Agarwala R."/>
            <person name="Cherry J.L."/>
            <person name="DiCuccio M."/>
            <person name="Hlavina W."/>
            <person name="Kapustin Y."/>
            <person name="Meric P."/>
            <person name="Maglott D."/>
            <person name="Birtle Z."/>
            <person name="Marques A.C."/>
            <person name="Graves T."/>
            <person name="Zhou S."/>
            <person name="Teague B."/>
            <person name="Potamousis K."/>
            <person name="Churas C."/>
            <person name="Place M."/>
            <person name="Herschleb J."/>
            <person name="Runnheim R."/>
            <person name="Forrest D."/>
            <person name="Amos-Landgraf J."/>
            <person name="Schwartz D.C."/>
            <person name="Cheng Z."/>
            <person name="Lindblad-Toh K."/>
            <person name="Eichler E.E."/>
            <person name="Ponting C.P."/>
        </authorList>
    </citation>
    <scope>NUCLEOTIDE SEQUENCE [LARGE SCALE GENOMIC DNA]</scope>
    <source>
        <strain evidence="4 6">C57BL/6J</strain>
    </source>
</reference>
<evidence type="ECO:0000259" key="3">
    <source>
        <dbReference type="PROSITE" id="PS50181"/>
    </source>
</evidence>
<accession>A0A0G2JEJ2</accession>
<evidence type="ECO:0000256" key="1">
    <source>
        <dbReference type="ARBA" id="ARBA00004906"/>
    </source>
</evidence>
<dbReference type="MGI" id="MGI:3643290">
    <property type="gene designation" value="Fbxw22"/>
</dbReference>
<evidence type="ECO:0000313" key="4">
    <source>
        <dbReference type="Ensembl" id="ENSMUSP00000142792.2"/>
    </source>
</evidence>
<organism evidence="4 6">
    <name type="scientific">Mus musculus</name>
    <name type="common">Mouse</name>
    <dbReference type="NCBI Taxonomy" id="10090"/>
    <lineage>
        <taxon>Eukaryota</taxon>
        <taxon>Metazoa</taxon>
        <taxon>Chordata</taxon>
        <taxon>Craniata</taxon>
        <taxon>Vertebrata</taxon>
        <taxon>Euteleostomi</taxon>
        <taxon>Mammalia</taxon>
        <taxon>Eutheria</taxon>
        <taxon>Euarchontoglires</taxon>
        <taxon>Glires</taxon>
        <taxon>Rodentia</taxon>
        <taxon>Myomorpha</taxon>
        <taxon>Muroidea</taxon>
        <taxon>Muridae</taxon>
        <taxon>Murinae</taxon>
        <taxon>Mus</taxon>
        <taxon>Mus</taxon>
    </lineage>
</organism>